<keyword evidence="2" id="KW-1185">Reference proteome</keyword>
<gene>
    <name evidence="1" type="ORF">GCM10023183_25670</name>
</gene>
<reference evidence="2" key="1">
    <citation type="journal article" date="2019" name="Int. J. Syst. Evol. Microbiol.">
        <title>The Global Catalogue of Microorganisms (GCM) 10K type strain sequencing project: providing services to taxonomists for standard genome sequencing and annotation.</title>
        <authorList>
            <consortium name="The Broad Institute Genomics Platform"/>
            <consortium name="The Broad Institute Genome Sequencing Center for Infectious Disease"/>
            <person name="Wu L."/>
            <person name="Ma J."/>
        </authorList>
    </citation>
    <scope>NUCLEOTIDE SEQUENCE [LARGE SCALE GENOMIC DNA]</scope>
    <source>
        <strain evidence="2">JCM 17917</strain>
    </source>
</reference>
<accession>A0ABP8FQ80</accession>
<dbReference type="RefSeq" id="WP_345166762.1">
    <property type="nucleotide sequence ID" value="NZ_BAABGX010000002.1"/>
</dbReference>
<protein>
    <submittedName>
        <fullName evidence="1">Uncharacterized protein</fullName>
    </submittedName>
</protein>
<comment type="caution">
    <text evidence="1">The sequence shown here is derived from an EMBL/GenBank/DDBJ whole genome shotgun (WGS) entry which is preliminary data.</text>
</comment>
<evidence type="ECO:0000313" key="1">
    <source>
        <dbReference type="EMBL" id="GAA4308829.1"/>
    </source>
</evidence>
<organism evidence="1 2">
    <name type="scientific">Nibribacter koreensis</name>
    <dbReference type="NCBI Taxonomy" id="1084519"/>
    <lineage>
        <taxon>Bacteria</taxon>
        <taxon>Pseudomonadati</taxon>
        <taxon>Bacteroidota</taxon>
        <taxon>Cytophagia</taxon>
        <taxon>Cytophagales</taxon>
        <taxon>Hymenobacteraceae</taxon>
        <taxon>Nibribacter</taxon>
    </lineage>
</organism>
<dbReference type="Proteomes" id="UP001501844">
    <property type="component" value="Unassembled WGS sequence"/>
</dbReference>
<proteinExistence type="predicted"/>
<sequence length="98" mass="10860">MPVQTKTVKFTAYFYLGSEPTAFSVPIPTGIKVYLKNLTEALRIDQPGPNRLPRRNEDKGKYLRQEAACPKEEMSVHGQASAVFGLFSQKQAKNGGSE</sequence>
<evidence type="ECO:0000313" key="2">
    <source>
        <dbReference type="Proteomes" id="UP001501844"/>
    </source>
</evidence>
<dbReference type="EMBL" id="BAABGX010000002">
    <property type="protein sequence ID" value="GAA4308829.1"/>
    <property type="molecule type" value="Genomic_DNA"/>
</dbReference>
<name>A0ABP8FQ80_9BACT</name>